<dbReference type="Proteomes" id="UP000886998">
    <property type="component" value="Unassembled WGS sequence"/>
</dbReference>
<comment type="caution">
    <text evidence="2">The sequence shown here is derived from an EMBL/GenBank/DDBJ whole genome shotgun (WGS) entry which is preliminary data.</text>
</comment>
<dbReference type="AlphaFoldDB" id="A0A8X6XJJ4"/>
<dbReference type="EMBL" id="BMAV01010024">
    <property type="protein sequence ID" value="GFY54815.1"/>
    <property type="molecule type" value="Genomic_DNA"/>
</dbReference>
<dbReference type="OrthoDB" id="6437260at2759"/>
<proteinExistence type="predicted"/>
<sequence length="161" mass="18286">MHALIQLTGSQNATLAPTPKSPLATGSNVTANQSNAKPLPPPVMLKITDSIRSQMKIINDKYLKLRSRVTGEFIKLYTDDLEQYHELLNFVEKVKFQFYVITPKNERPIKIVLKGLPRNFKVDEIKADLEEIGFTPENSTNLLAAEPDRLSRYFSLLSREI</sequence>
<feature type="compositionally biased region" description="Polar residues" evidence="1">
    <location>
        <begin position="24"/>
        <end position="36"/>
    </location>
</feature>
<feature type="region of interest" description="Disordered" evidence="1">
    <location>
        <begin position="8"/>
        <end position="38"/>
    </location>
</feature>
<evidence type="ECO:0000313" key="3">
    <source>
        <dbReference type="Proteomes" id="UP000886998"/>
    </source>
</evidence>
<evidence type="ECO:0000313" key="2">
    <source>
        <dbReference type="EMBL" id="GFY54815.1"/>
    </source>
</evidence>
<organism evidence="2 3">
    <name type="scientific">Trichonephila inaurata madagascariensis</name>
    <dbReference type="NCBI Taxonomy" id="2747483"/>
    <lineage>
        <taxon>Eukaryota</taxon>
        <taxon>Metazoa</taxon>
        <taxon>Ecdysozoa</taxon>
        <taxon>Arthropoda</taxon>
        <taxon>Chelicerata</taxon>
        <taxon>Arachnida</taxon>
        <taxon>Araneae</taxon>
        <taxon>Araneomorphae</taxon>
        <taxon>Entelegynae</taxon>
        <taxon>Araneoidea</taxon>
        <taxon>Nephilidae</taxon>
        <taxon>Trichonephila</taxon>
        <taxon>Trichonephila inaurata</taxon>
    </lineage>
</organism>
<evidence type="ECO:0000256" key="1">
    <source>
        <dbReference type="SAM" id="MobiDB-lite"/>
    </source>
</evidence>
<keyword evidence="3" id="KW-1185">Reference proteome</keyword>
<reference evidence="2" key="1">
    <citation type="submission" date="2020-08" db="EMBL/GenBank/DDBJ databases">
        <title>Multicomponent nature underlies the extraordinary mechanical properties of spider dragline silk.</title>
        <authorList>
            <person name="Kono N."/>
            <person name="Nakamura H."/>
            <person name="Mori M."/>
            <person name="Yoshida Y."/>
            <person name="Ohtoshi R."/>
            <person name="Malay A.D."/>
            <person name="Moran D.A.P."/>
            <person name="Tomita M."/>
            <person name="Numata K."/>
            <person name="Arakawa K."/>
        </authorList>
    </citation>
    <scope>NUCLEOTIDE SEQUENCE</scope>
</reference>
<gene>
    <name evidence="2" type="ORF">TNIN_10871</name>
</gene>
<protein>
    <submittedName>
        <fullName evidence="2">Uncharacterized protein</fullName>
    </submittedName>
</protein>
<name>A0A8X6XJJ4_9ARAC</name>
<accession>A0A8X6XJJ4</accession>